<evidence type="ECO:0000313" key="1">
    <source>
        <dbReference type="EMBL" id="RRT59507.1"/>
    </source>
</evidence>
<organism evidence="1 2">
    <name type="scientific">Ensete ventricosum</name>
    <name type="common">Abyssinian banana</name>
    <name type="synonym">Musa ensete</name>
    <dbReference type="NCBI Taxonomy" id="4639"/>
    <lineage>
        <taxon>Eukaryota</taxon>
        <taxon>Viridiplantae</taxon>
        <taxon>Streptophyta</taxon>
        <taxon>Embryophyta</taxon>
        <taxon>Tracheophyta</taxon>
        <taxon>Spermatophyta</taxon>
        <taxon>Magnoliopsida</taxon>
        <taxon>Liliopsida</taxon>
        <taxon>Zingiberales</taxon>
        <taxon>Musaceae</taxon>
        <taxon>Ensete</taxon>
    </lineage>
</organism>
<dbReference type="Proteomes" id="UP000287651">
    <property type="component" value="Unassembled WGS sequence"/>
</dbReference>
<name>A0A426Z686_ENSVE</name>
<comment type="caution">
    <text evidence="1">The sequence shown here is derived from an EMBL/GenBank/DDBJ whole genome shotgun (WGS) entry which is preliminary data.</text>
</comment>
<dbReference type="EMBL" id="AMZH03008180">
    <property type="protein sequence ID" value="RRT59507.1"/>
    <property type="molecule type" value="Genomic_DNA"/>
</dbReference>
<gene>
    <name evidence="1" type="ORF">B296_00028016</name>
</gene>
<sequence>MSGIQAAGKQPAQLPGQMFQPPKQCLSFASSRPPFVLLDEHHRLSAVGRSGADLADALVIKTPVSFWFEFLMGPCSHGVPGRCS</sequence>
<reference evidence="1 2" key="1">
    <citation type="journal article" date="2014" name="Agronomy (Basel)">
        <title>A Draft Genome Sequence for Ensete ventricosum, the Drought-Tolerant Tree Against Hunger.</title>
        <authorList>
            <person name="Harrison J."/>
            <person name="Moore K.A."/>
            <person name="Paszkiewicz K."/>
            <person name="Jones T."/>
            <person name="Grant M."/>
            <person name="Ambacheew D."/>
            <person name="Muzemil S."/>
            <person name="Studholme D.J."/>
        </authorList>
    </citation>
    <scope>NUCLEOTIDE SEQUENCE [LARGE SCALE GENOMIC DNA]</scope>
</reference>
<accession>A0A426Z686</accession>
<protein>
    <submittedName>
        <fullName evidence="1">Uncharacterized protein</fullName>
    </submittedName>
</protein>
<proteinExistence type="predicted"/>
<evidence type="ECO:0000313" key="2">
    <source>
        <dbReference type="Proteomes" id="UP000287651"/>
    </source>
</evidence>
<dbReference type="AlphaFoldDB" id="A0A426Z686"/>